<evidence type="ECO:0000256" key="6">
    <source>
        <dbReference type="ARBA" id="ARBA00022729"/>
    </source>
</evidence>
<protein>
    <submittedName>
        <fullName evidence="18">TonB-dependent receptor</fullName>
    </submittedName>
</protein>
<keyword evidence="19" id="KW-1185">Reference proteome</keyword>
<comment type="subcellular location">
    <subcellularLocation>
        <location evidence="1 12">Cell outer membrane</location>
        <topology evidence="1 12">Multi-pass membrane protein</topology>
    </subcellularLocation>
</comment>
<evidence type="ECO:0000259" key="17">
    <source>
        <dbReference type="Pfam" id="PF07715"/>
    </source>
</evidence>
<dbReference type="PANTHER" id="PTHR30069:SF53">
    <property type="entry name" value="COLICIN I RECEPTOR-RELATED"/>
    <property type="match status" value="1"/>
</dbReference>
<dbReference type="InterPro" id="IPR036942">
    <property type="entry name" value="Beta-barrel_TonB_sf"/>
</dbReference>
<evidence type="ECO:0000256" key="13">
    <source>
        <dbReference type="RuleBase" id="RU003357"/>
    </source>
</evidence>
<dbReference type="Proteomes" id="UP000266302">
    <property type="component" value="Unassembled WGS sequence"/>
</dbReference>
<dbReference type="Gene3D" id="2.40.170.20">
    <property type="entry name" value="TonB-dependent receptor, beta-barrel domain"/>
    <property type="match status" value="1"/>
</dbReference>
<evidence type="ECO:0000256" key="5">
    <source>
        <dbReference type="ARBA" id="ARBA00022692"/>
    </source>
</evidence>
<dbReference type="PANTHER" id="PTHR30069">
    <property type="entry name" value="TONB-DEPENDENT OUTER MEMBRANE RECEPTOR"/>
    <property type="match status" value="1"/>
</dbReference>
<feature type="signal peptide" evidence="15">
    <location>
        <begin position="1"/>
        <end position="34"/>
    </location>
</feature>
<evidence type="ECO:0000256" key="14">
    <source>
        <dbReference type="SAM" id="MobiDB-lite"/>
    </source>
</evidence>
<dbReference type="Pfam" id="PF07715">
    <property type="entry name" value="Plug"/>
    <property type="match status" value="1"/>
</dbReference>
<keyword evidence="9 12" id="KW-0472">Membrane</keyword>
<evidence type="ECO:0000256" key="3">
    <source>
        <dbReference type="ARBA" id="ARBA00022448"/>
    </source>
</evidence>
<keyword evidence="10 18" id="KW-0675">Receptor</keyword>
<dbReference type="SUPFAM" id="SSF56935">
    <property type="entry name" value="Porins"/>
    <property type="match status" value="1"/>
</dbReference>
<evidence type="ECO:0000256" key="8">
    <source>
        <dbReference type="ARBA" id="ARBA00023077"/>
    </source>
</evidence>
<keyword evidence="11 12" id="KW-0998">Cell outer membrane</keyword>
<evidence type="ECO:0000256" key="4">
    <source>
        <dbReference type="ARBA" id="ARBA00022452"/>
    </source>
</evidence>
<dbReference type="AlphaFoldDB" id="A0A398CEQ7"/>
<evidence type="ECO:0000256" key="10">
    <source>
        <dbReference type="ARBA" id="ARBA00023170"/>
    </source>
</evidence>
<evidence type="ECO:0000256" key="11">
    <source>
        <dbReference type="ARBA" id="ARBA00023237"/>
    </source>
</evidence>
<dbReference type="GO" id="GO:0006811">
    <property type="term" value="P:monoatomic ion transport"/>
    <property type="evidence" value="ECO:0007669"/>
    <property type="project" value="UniProtKB-KW"/>
</dbReference>
<evidence type="ECO:0000256" key="2">
    <source>
        <dbReference type="ARBA" id="ARBA00009810"/>
    </source>
</evidence>
<evidence type="ECO:0000313" key="18">
    <source>
        <dbReference type="EMBL" id="RID99397.1"/>
    </source>
</evidence>
<feature type="region of interest" description="Disordered" evidence="14">
    <location>
        <begin position="227"/>
        <end position="246"/>
    </location>
</feature>
<dbReference type="InterPro" id="IPR039426">
    <property type="entry name" value="TonB-dep_rcpt-like"/>
</dbReference>
<evidence type="ECO:0000256" key="15">
    <source>
        <dbReference type="SAM" id="SignalP"/>
    </source>
</evidence>
<dbReference type="OrthoDB" id="183532at2"/>
<keyword evidence="3 12" id="KW-0813">Transport</keyword>
<dbReference type="InterPro" id="IPR012910">
    <property type="entry name" value="Plug_dom"/>
</dbReference>
<dbReference type="PROSITE" id="PS52016">
    <property type="entry name" value="TONB_DEPENDENT_REC_3"/>
    <property type="match status" value="1"/>
</dbReference>
<dbReference type="Gene3D" id="2.170.130.10">
    <property type="entry name" value="TonB-dependent receptor, plug domain"/>
    <property type="match status" value="1"/>
</dbReference>
<evidence type="ECO:0000313" key="19">
    <source>
        <dbReference type="Proteomes" id="UP000266302"/>
    </source>
</evidence>
<feature type="chain" id="PRO_5017247620" evidence="15">
    <location>
        <begin position="35"/>
        <end position="638"/>
    </location>
</feature>
<keyword evidence="6 15" id="KW-0732">Signal</keyword>
<dbReference type="GO" id="GO:0009279">
    <property type="term" value="C:cell outer membrane"/>
    <property type="evidence" value="ECO:0007669"/>
    <property type="project" value="UniProtKB-SubCell"/>
</dbReference>
<proteinExistence type="inferred from homology"/>
<sequence length="638" mass="68104">MKNRSSRVRRAAALCLSPAVFSALSLLAMQVARAQQAAPIQVAQNLRAPQLEETVVTATRTEQPLSDLVADVSIVDRETIESSGATGIADVLARLPGVEMTRNGGLGNAASVYLRGAEQRFTAVYIDGVRVDSQSTGGALWEQIPLAQIERIEVLRGPAAAVYGSDAIGGVIQLFTRKGEGPAAPYVGVGLGNQGTRKIEAGVSGTAGPDGALDYAVGLAHARSSGFDSKTSGVHNPDDDGYHSTSGSARVDYRVNAQHKIGASLLSSRLDSGYDAYGYLPSAPVDDRNQHRLQTVGAHWDAQWSDVYSTRVSVSDSASRYATTPSLYLTETDLRGYLWQNEWRLGAHRLSAALERREDHLDNPALDAYSVGLSRGRSQDALALGYGYHTGAHTVQANLRHDSDSEFGGKGTGSLSYGYAFAPSWRATASAGTAFRAPTLYQRFSQYGDASLQPETSRNVELGLRYASGTSAFSAVAYRNRVTNLINFAAGGTCGQAFGCYLNTGNAEYSGITLAGSYKLAGVQLHGSVDFQDPHDRDTGKQLARRAKRHATLGADTVLSGWTLGAEMQASGRRFDNAANTKVLGGYTLFNLVASTRIARDYTLLARIDNAADKNYETAGTYATGGRQLYIGLKWEPL</sequence>
<comment type="similarity">
    <text evidence="2 12 13">Belongs to the TonB-dependent receptor family.</text>
</comment>
<dbReference type="EMBL" id="QXJC01000001">
    <property type="protein sequence ID" value="RID99397.1"/>
    <property type="molecule type" value="Genomic_DNA"/>
</dbReference>
<evidence type="ECO:0000256" key="9">
    <source>
        <dbReference type="ARBA" id="ARBA00023136"/>
    </source>
</evidence>
<organism evidence="18 19">
    <name type="scientific">Simplicispira hankyongi</name>
    <dbReference type="NCBI Taxonomy" id="2315688"/>
    <lineage>
        <taxon>Bacteria</taxon>
        <taxon>Pseudomonadati</taxon>
        <taxon>Pseudomonadota</taxon>
        <taxon>Betaproteobacteria</taxon>
        <taxon>Burkholderiales</taxon>
        <taxon>Comamonadaceae</taxon>
        <taxon>Simplicispira</taxon>
    </lineage>
</organism>
<dbReference type="InterPro" id="IPR000531">
    <property type="entry name" value="Beta-barrel_TonB"/>
</dbReference>
<evidence type="ECO:0000256" key="1">
    <source>
        <dbReference type="ARBA" id="ARBA00004571"/>
    </source>
</evidence>
<dbReference type="CDD" id="cd01347">
    <property type="entry name" value="ligand_gated_channel"/>
    <property type="match status" value="1"/>
</dbReference>
<reference evidence="18 19" key="1">
    <citation type="submission" date="2018-09" db="EMBL/GenBank/DDBJ databases">
        <title>Draft genome of Simplicispira sp. NY-02.</title>
        <authorList>
            <person name="Im W.T."/>
        </authorList>
    </citation>
    <scope>NUCLEOTIDE SEQUENCE [LARGE SCALE GENOMIC DNA]</scope>
    <source>
        <strain evidence="18 19">NY-02</strain>
    </source>
</reference>
<evidence type="ECO:0000259" key="16">
    <source>
        <dbReference type="Pfam" id="PF00593"/>
    </source>
</evidence>
<dbReference type="RefSeq" id="WP_119107847.1">
    <property type="nucleotide sequence ID" value="NZ_QXJC01000001.1"/>
</dbReference>
<gene>
    <name evidence="18" type="ORF">D3F03_02945</name>
</gene>
<evidence type="ECO:0000256" key="12">
    <source>
        <dbReference type="PROSITE-ProRule" id="PRU01360"/>
    </source>
</evidence>
<feature type="domain" description="TonB-dependent receptor plug" evidence="17">
    <location>
        <begin position="65"/>
        <end position="171"/>
    </location>
</feature>
<dbReference type="Pfam" id="PF00593">
    <property type="entry name" value="TonB_dep_Rec_b-barrel"/>
    <property type="match status" value="1"/>
</dbReference>
<feature type="domain" description="TonB-dependent receptor-like beta-barrel" evidence="16">
    <location>
        <begin position="248"/>
        <end position="610"/>
    </location>
</feature>
<keyword evidence="8 13" id="KW-0798">TonB box</keyword>
<keyword evidence="5 12" id="KW-0812">Transmembrane</keyword>
<comment type="caution">
    <text evidence="18">The sequence shown here is derived from an EMBL/GenBank/DDBJ whole genome shotgun (WGS) entry which is preliminary data.</text>
</comment>
<accession>A0A398CEQ7</accession>
<dbReference type="GO" id="GO:0015889">
    <property type="term" value="P:cobalamin transport"/>
    <property type="evidence" value="ECO:0007669"/>
    <property type="project" value="TreeGrafter"/>
</dbReference>
<name>A0A398CEQ7_9BURK</name>
<dbReference type="InterPro" id="IPR037066">
    <property type="entry name" value="Plug_dom_sf"/>
</dbReference>
<evidence type="ECO:0000256" key="7">
    <source>
        <dbReference type="ARBA" id="ARBA00023065"/>
    </source>
</evidence>
<keyword evidence="4 12" id="KW-1134">Transmembrane beta strand</keyword>
<keyword evidence="7" id="KW-0406">Ion transport</keyword>